<dbReference type="EMBL" id="UINC01168877">
    <property type="protein sequence ID" value="SVD72137.1"/>
    <property type="molecule type" value="Genomic_DNA"/>
</dbReference>
<name>A0A382XLU5_9ZZZZ</name>
<organism evidence="2">
    <name type="scientific">marine metagenome</name>
    <dbReference type="NCBI Taxonomy" id="408172"/>
    <lineage>
        <taxon>unclassified sequences</taxon>
        <taxon>metagenomes</taxon>
        <taxon>ecological metagenomes</taxon>
    </lineage>
</organism>
<dbReference type="SUPFAM" id="SSF52335">
    <property type="entry name" value="Methylglyoxal synthase-like"/>
    <property type="match status" value="1"/>
</dbReference>
<dbReference type="InterPro" id="IPR011607">
    <property type="entry name" value="MGS-like_dom"/>
</dbReference>
<accession>A0A382XLU5</accession>
<dbReference type="Pfam" id="PF02142">
    <property type="entry name" value="MGS"/>
    <property type="match status" value="1"/>
</dbReference>
<proteinExistence type="predicted"/>
<dbReference type="SMART" id="SM00851">
    <property type="entry name" value="MGS"/>
    <property type="match status" value="1"/>
</dbReference>
<feature type="non-terminal residue" evidence="2">
    <location>
        <position position="187"/>
    </location>
</feature>
<protein>
    <recommendedName>
        <fullName evidence="1">MGS-like domain-containing protein</fullName>
    </recommendedName>
</protein>
<feature type="domain" description="MGS-like" evidence="1">
    <location>
        <begin position="12"/>
        <end position="115"/>
    </location>
</feature>
<dbReference type="InterPro" id="IPR036914">
    <property type="entry name" value="MGS-like_dom_sf"/>
</dbReference>
<gene>
    <name evidence="2" type="ORF">METZ01_LOCUS424991</name>
</gene>
<dbReference type="Gene3D" id="3.40.50.1380">
    <property type="entry name" value="Methylglyoxal synthase-like domain"/>
    <property type="match status" value="1"/>
</dbReference>
<sequence length="187" mass="20628">MRALFSLHDTTYAVEFASDLHQLGWEIVCTNETHFLLSESQIPSTSIELFTETLKNYGVPPTLHPKVESALVDSDQNNSIDLVFDIPYPMSSGYDVGGTTLLALAVKGKKIPIFTNDDMKQVIKELKTSGKVDDDLRSSLGAKANLFVAQYYISMLQKSEKGGEGWVGTPLMKLLAGENPYQVPCHL</sequence>
<dbReference type="AlphaFoldDB" id="A0A382XLU5"/>
<evidence type="ECO:0000259" key="1">
    <source>
        <dbReference type="SMART" id="SM00851"/>
    </source>
</evidence>
<evidence type="ECO:0000313" key="2">
    <source>
        <dbReference type="EMBL" id="SVD72137.1"/>
    </source>
</evidence>
<reference evidence="2" key="1">
    <citation type="submission" date="2018-05" db="EMBL/GenBank/DDBJ databases">
        <authorList>
            <person name="Lanie J.A."/>
            <person name="Ng W.-L."/>
            <person name="Kazmierczak K.M."/>
            <person name="Andrzejewski T.M."/>
            <person name="Davidsen T.M."/>
            <person name="Wayne K.J."/>
            <person name="Tettelin H."/>
            <person name="Glass J.I."/>
            <person name="Rusch D."/>
            <person name="Podicherti R."/>
            <person name="Tsui H.-C.T."/>
            <person name="Winkler M.E."/>
        </authorList>
    </citation>
    <scope>NUCLEOTIDE SEQUENCE</scope>
</reference>